<evidence type="ECO:0000256" key="5">
    <source>
        <dbReference type="ARBA" id="ARBA00022692"/>
    </source>
</evidence>
<feature type="chain" id="PRO_5023967544" description="Dolichyl-diphosphooligosaccharide--protein glycosyltransferase subunit 1" evidence="10">
    <location>
        <begin position="17"/>
        <end position="423"/>
    </location>
</feature>
<comment type="pathway">
    <text evidence="3 10">Protein modification; protein glycosylation.</text>
</comment>
<dbReference type="PANTHER" id="PTHR21049">
    <property type="entry name" value="RIBOPHORIN I"/>
    <property type="match status" value="1"/>
</dbReference>
<dbReference type="GO" id="GO:0016740">
    <property type="term" value="F:transferase activity"/>
    <property type="evidence" value="ECO:0007669"/>
    <property type="project" value="UniProtKB-KW"/>
</dbReference>
<evidence type="ECO:0000256" key="8">
    <source>
        <dbReference type="ARBA" id="ARBA00022989"/>
    </source>
</evidence>
<keyword evidence="6 10" id="KW-0732">Signal</keyword>
<dbReference type="VEuPathDB" id="AmoebaDB:EHI_093790"/>
<dbReference type="OMA" id="NCEYFHI"/>
<reference evidence="11 12" key="1">
    <citation type="submission" date="2016-05" db="EMBL/GenBank/DDBJ databases">
        <title>First whole genome sequencing of Entamoeba histolytica HM1:IMSS-clone-6.</title>
        <authorList>
            <person name="Mukherjee Avik.K."/>
            <person name="Izumyama S."/>
            <person name="Nakada-Tsukui K."/>
            <person name="Nozaki T."/>
        </authorList>
    </citation>
    <scope>NUCLEOTIDE SEQUENCE [LARGE SCALE GENOMIC DNA]</scope>
    <source>
        <strain evidence="11 12">HM1:IMSS clone 6</strain>
    </source>
</reference>
<evidence type="ECO:0000256" key="1">
    <source>
        <dbReference type="ARBA" id="ARBA00002791"/>
    </source>
</evidence>
<sequence>MVGVILLLFIICYCHATITKNQVEVNIDFTPFPKRTMEFSVEGDHLKQYHFTLPLNESLQMTQFTCIENGKELQFEVIAKPENETIEVIVDLLDQQKNKFTCKYLHIDALENYPKERSLSEKYKFLFTTHLCPLSDHIKCTTLFNLKSIQSIAFSIKSTTEGSNRLKFGPYEPTEFKFISYHFQSSLHPMTYSRVQKVVNINEDNIYVHMEIDDMKNNGAILNKEFNRNDFNYEGIYLKDFSMEVEVNAYDLEYRDSTGLITTGRLISRPKSSTLYLPPRYPLLGGWKTSFEVNYNYPLDVSVQQIKEQKRLVIPLKVDFKGIVSNEEVDIVLPEGATITSINYPKRSYIEETVYNQPSFGTYYKKPVVQLILKEVDMSDNTDILEIYYKENPAAKRTKNIIVAFLTSSIIIIFLLYAKVINN</sequence>
<dbReference type="Pfam" id="PF04597">
    <property type="entry name" value="Ribophorin_I"/>
    <property type="match status" value="1"/>
</dbReference>
<accession>A0A5K1V3P4</accession>
<dbReference type="EMBL" id="BDEQ01000001">
    <property type="protein sequence ID" value="GAT93866.1"/>
    <property type="molecule type" value="Genomic_DNA"/>
</dbReference>
<comment type="similarity">
    <text evidence="4 10">Belongs to the OST1 family.</text>
</comment>
<dbReference type="PANTHER" id="PTHR21049:SF0">
    <property type="entry name" value="DOLICHYL-DIPHOSPHOOLIGOSACCHARIDE--PROTEIN GLYCOSYLTRANSFERASE SUBUNIT 1"/>
    <property type="match status" value="1"/>
</dbReference>
<organism evidence="11 12">
    <name type="scientific">Entamoeba histolytica</name>
    <dbReference type="NCBI Taxonomy" id="5759"/>
    <lineage>
        <taxon>Eukaryota</taxon>
        <taxon>Amoebozoa</taxon>
        <taxon>Evosea</taxon>
        <taxon>Archamoebae</taxon>
        <taxon>Mastigamoebida</taxon>
        <taxon>Entamoebidae</taxon>
        <taxon>Entamoeba</taxon>
    </lineage>
</organism>
<dbReference type="InterPro" id="IPR007676">
    <property type="entry name" value="Ribophorin_I"/>
</dbReference>
<evidence type="ECO:0000256" key="2">
    <source>
        <dbReference type="ARBA" id="ARBA00004115"/>
    </source>
</evidence>
<comment type="function">
    <text evidence="1 10">Subunit of the oligosaccharyl transferase (OST) complex that catalyzes the initial transfer of a defined glycan (Glc(3)Man(9)GlcNAc(2) in eukaryotes) from the lipid carrier dolichol-pyrophosphate to an asparagine residue within an Asn-X-Ser/Thr consensus motif in nascent polypeptide chains, the first step in protein N-glycosylation. N-glycosylation occurs cotranslationally and the complex associates with the Sec61 complex at the channel-forming translocon complex that mediates protein translocation across the endoplasmic reticulum (ER). All subunits are required for a maximal enzyme activity.</text>
</comment>
<dbReference type="VEuPathDB" id="AmoebaDB:EHI8A_122350"/>
<comment type="caution">
    <text evidence="11">The sequence shown here is derived from an EMBL/GenBank/DDBJ whole genome shotgun (WGS) entry which is preliminary data.</text>
</comment>
<feature type="signal peptide" evidence="10">
    <location>
        <begin position="1"/>
        <end position="16"/>
    </location>
</feature>
<dbReference type="AlphaFoldDB" id="A0A5K1V3P4"/>
<keyword evidence="11" id="KW-0808">Transferase</keyword>
<dbReference type="Proteomes" id="UP000078387">
    <property type="component" value="Unassembled WGS sequence"/>
</dbReference>
<gene>
    <name evidence="11" type="ORF">CL6EHI_093790</name>
</gene>
<evidence type="ECO:0000256" key="6">
    <source>
        <dbReference type="ARBA" id="ARBA00022729"/>
    </source>
</evidence>
<evidence type="ECO:0000256" key="9">
    <source>
        <dbReference type="ARBA" id="ARBA00023136"/>
    </source>
</evidence>
<dbReference type="GO" id="GO:0018279">
    <property type="term" value="P:protein N-linked glycosylation via asparagine"/>
    <property type="evidence" value="ECO:0007669"/>
    <property type="project" value="TreeGrafter"/>
</dbReference>
<dbReference type="GO" id="GO:0008250">
    <property type="term" value="C:oligosaccharyltransferase complex"/>
    <property type="evidence" value="ECO:0007669"/>
    <property type="project" value="UniProtKB-UniRule"/>
</dbReference>
<evidence type="ECO:0000256" key="3">
    <source>
        <dbReference type="ARBA" id="ARBA00004922"/>
    </source>
</evidence>
<keyword evidence="8 10" id="KW-1133">Transmembrane helix</keyword>
<evidence type="ECO:0000313" key="11">
    <source>
        <dbReference type="EMBL" id="GAT93866.1"/>
    </source>
</evidence>
<name>A0A5K1V3P4_ENTHI</name>
<evidence type="ECO:0000313" key="12">
    <source>
        <dbReference type="Proteomes" id="UP000078387"/>
    </source>
</evidence>
<protein>
    <recommendedName>
        <fullName evidence="10">Dolichyl-diphosphooligosaccharide--protein glycosyltransferase subunit 1</fullName>
    </recommendedName>
</protein>
<dbReference type="VEuPathDB" id="AmoebaDB:EHI5A_254000"/>
<feature type="transmembrane region" description="Helical" evidence="10">
    <location>
        <begin position="401"/>
        <end position="418"/>
    </location>
</feature>
<dbReference type="VEuPathDB" id="AmoebaDB:KM1_287160"/>
<keyword evidence="9 10" id="KW-0472">Membrane</keyword>
<evidence type="ECO:0000256" key="7">
    <source>
        <dbReference type="ARBA" id="ARBA00022824"/>
    </source>
</evidence>
<keyword evidence="5 10" id="KW-0812">Transmembrane</keyword>
<comment type="subcellular location">
    <subcellularLocation>
        <location evidence="2 10">Endoplasmic reticulum membrane</location>
        <topology evidence="2 10">Single-pass type I membrane protein</topology>
    </subcellularLocation>
</comment>
<dbReference type="SMR" id="A0A5K1V3P4"/>
<proteinExistence type="inferred from homology"/>
<keyword evidence="7 10" id="KW-0256">Endoplasmic reticulum</keyword>
<evidence type="ECO:0000256" key="10">
    <source>
        <dbReference type="RuleBase" id="RU361143"/>
    </source>
</evidence>
<dbReference type="VEuPathDB" id="AmoebaDB:EHI7A_113120"/>
<dbReference type="UniPathway" id="UPA00378"/>
<comment type="subunit">
    <text evidence="10">Component of the oligosaccharyltransferase (OST) complex.</text>
</comment>
<evidence type="ECO:0000256" key="4">
    <source>
        <dbReference type="ARBA" id="ARBA00008905"/>
    </source>
</evidence>